<evidence type="ECO:0000313" key="1">
    <source>
        <dbReference type="EMBL" id="SKB48914.1"/>
    </source>
</evidence>
<organism evidence="1 2">
    <name type="scientific">Rhizorhabdus histidinilytica</name>
    <dbReference type="NCBI Taxonomy" id="439228"/>
    <lineage>
        <taxon>Bacteria</taxon>
        <taxon>Pseudomonadati</taxon>
        <taxon>Pseudomonadota</taxon>
        <taxon>Alphaproteobacteria</taxon>
        <taxon>Sphingomonadales</taxon>
        <taxon>Sphingomonadaceae</taxon>
        <taxon>Rhizorhabdus</taxon>
    </lineage>
</organism>
<accession>A0A1T5BNS1</accession>
<dbReference type="RefSeq" id="WP_079647490.1">
    <property type="nucleotide sequence ID" value="NZ_FUYM01000003.1"/>
</dbReference>
<dbReference type="EMBL" id="FUYM01000003">
    <property type="protein sequence ID" value="SKB48914.1"/>
    <property type="molecule type" value="Genomic_DNA"/>
</dbReference>
<evidence type="ECO:0000313" key="2">
    <source>
        <dbReference type="Proteomes" id="UP000189818"/>
    </source>
</evidence>
<keyword evidence="2" id="KW-1185">Reference proteome</keyword>
<dbReference type="OrthoDB" id="8437797at2"/>
<evidence type="ECO:0008006" key="3">
    <source>
        <dbReference type="Google" id="ProtNLM"/>
    </source>
</evidence>
<sequence length="367" mass="40134">MFINFADATGGIITDANAWHGADESTRQRALTAWKAHDARLAASFADKTAEFLVDAQVGRAFLVPQLYRIETEVYMRKYPSFDFGQLMTVITDGDHWDVGTVFYSMDQVGKAEFLAGKAFDMPYASTLMNQHTHAFHLAGIGYEWSVQEMERAARLGRSLSSDKAMAADQAAQAFLWSIAMTGRTPGAATSEKGWTGLVNNASVPSAQVPNDGTGPARTFASKTDTQVLRDINEALIAVHTATGETHVANTLLLPTSTYQELASRRLGDTADTLLDFIRQKNAYTALTGQPLTIRATRALETAGTGNSKRLIAYDNSREVIRFHLPGPHQFLPPFQKGSMVYEVGGIMNVGGVEIRLPKAIVYRDSF</sequence>
<dbReference type="Pfam" id="PF09950">
    <property type="entry name" value="Major_capside"/>
    <property type="match status" value="1"/>
</dbReference>
<proteinExistence type="predicted"/>
<dbReference type="Proteomes" id="UP000189818">
    <property type="component" value="Unassembled WGS sequence"/>
</dbReference>
<dbReference type="InterPro" id="IPR020049">
    <property type="entry name" value="Major_capsid-like"/>
</dbReference>
<reference evidence="2" key="1">
    <citation type="submission" date="2017-02" db="EMBL/GenBank/DDBJ databases">
        <authorList>
            <person name="Varghese N."/>
            <person name="Submissions S."/>
        </authorList>
    </citation>
    <scope>NUCLEOTIDE SEQUENCE [LARGE SCALE GENOMIC DNA]</scope>
    <source>
        <strain evidence="2">UM2</strain>
    </source>
</reference>
<dbReference type="PIRSF" id="PIRSF029202">
    <property type="entry name" value="UCP029202"/>
    <property type="match status" value="1"/>
</dbReference>
<gene>
    <name evidence="1" type="ORF">SAMN06295920_103163</name>
</gene>
<protein>
    <recommendedName>
        <fullName evidence="3">DUF2184 domain-containing protein</fullName>
    </recommendedName>
</protein>
<name>A0A1T5BNS1_9SPHN</name>
<dbReference type="AlphaFoldDB" id="A0A1T5BNS1"/>
<dbReference type="STRING" id="439228.SAMN06295920_103163"/>